<name>A0A4S3KRQ4_9GAMM</name>
<proteinExistence type="predicted"/>
<protein>
    <submittedName>
        <fullName evidence="1">Uncharacterized protein</fullName>
    </submittedName>
</protein>
<organism evidence="1 2">
    <name type="scientific">Metallibacterium scheffleri</name>
    <dbReference type="NCBI Taxonomy" id="993689"/>
    <lineage>
        <taxon>Bacteria</taxon>
        <taxon>Pseudomonadati</taxon>
        <taxon>Pseudomonadota</taxon>
        <taxon>Gammaproteobacteria</taxon>
        <taxon>Lysobacterales</taxon>
        <taxon>Rhodanobacteraceae</taxon>
        <taxon>Metallibacterium</taxon>
    </lineage>
</organism>
<sequence length="79" mass="8295">MSTVAVSLARAITTPAITGIEAEIIGFGKLASRAELTAVGTKYPEQVLGVAEQFPRITDELPDLVAAAAEMEMLNSSFI</sequence>
<dbReference type="AlphaFoldDB" id="A0A4S3KRQ4"/>
<evidence type="ECO:0000313" key="1">
    <source>
        <dbReference type="EMBL" id="THD11636.1"/>
    </source>
</evidence>
<dbReference type="EMBL" id="MWQO01000008">
    <property type="protein sequence ID" value="THD11636.1"/>
    <property type="molecule type" value="Genomic_DNA"/>
</dbReference>
<dbReference type="Proteomes" id="UP000307749">
    <property type="component" value="Unassembled WGS sequence"/>
</dbReference>
<dbReference type="STRING" id="993689.GCA_002077135_00341"/>
<dbReference type="RefSeq" id="WP_081130372.1">
    <property type="nucleotide sequence ID" value="NZ_LDOS01000005.1"/>
</dbReference>
<accession>A0A4S3KRQ4</accession>
<gene>
    <name evidence="1" type="ORF">B1806_02560</name>
</gene>
<reference evidence="1 2" key="1">
    <citation type="submission" date="2017-02" db="EMBL/GenBank/DDBJ databases">
        <title>Whole genome sequencing of Metallibacterium scheffleri DSM 24874 (T).</title>
        <authorList>
            <person name="Kumar S."/>
            <person name="Patil P."/>
            <person name="Patil P.B."/>
        </authorList>
    </citation>
    <scope>NUCLEOTIDE SEQUENCE [LARGE SCALE GENOMIC DNA]</scope>
    <source>
        <strain evidence="1 2">DSM 24874</strain>
    </source>
</reference>
<keyword evidence="2" id="KW-1185">Reference proteome</keyword>
<evidence type="ECO:0000313" key="2">
    <source>
        <dbReference type="Proteomes" id="UP000307749"/>
    </source>
</evidence>
<comment type="caution">
    <text evidence="1">The sequence shown here is derived from an EMBL/GenBank/DDBJ whole genome shotgun (WGS) entry which is preliminary data.</text>
</comment>